<sequence length="346" mass="38888">MKHDNPRLKYRLIPLLLVILVFIGWFTGGGERQPTALPSSQTPQVTSLKKVGSNTPVKSQDNAKAIQDEPASKVCNLDWLFDYQKRAAAQLANGLGDDFSVFKTQINQAINLTLYHQGTIGDQFVAKLVNQLAVVHNYYLSMLGDGAAQAIDVNIIVLGDRAAYEDSASQSGFDPRMSQGVFFHGSNSAFVEYKGDDITLRTAIHEAVHAINLKLLGRIPRWLNEGLAETFERIALDQPHGGFHEAHTALEQRPMELYSVISSETQWGSIDTGYLYFSGWIWVHYLLNNEHTQALKLLLSQEQIQMCHMLNAEQITQILEEAHPTIEQDFNQWRVNKVAQMEEATH</sequence>
<evidence type="ECO:0000256" key="1">
    <source>
        <dbReference type="SAM" id="MobiDB-lite"/>
    </source>
</evidence>
<dbReference type="EMBL" id="PNBX01000014">
    <property type="protein sequence ID" value="TMO69610.1"/>
    <property type="molecule type" value="Genomic_DNA"/>
</dbReference>
<dbReference type="RefSeq" id="WP_138590189.1">
    <property type="nucleotide sequence ID" value="NZ_PNBW01000034.1"/>
</dbReference>
<evidence type="ECO:0000313" key="5">
    <source>
        <dbReference type="Proteomes" id="UP000307164"/>
    </source>
</evidence>
<evidence type="ECO:0008006" key="7">
    <source>
        <dbReference type="Google" id="ProtNLM"/>
    </source>
</evidence>
<feature type="transmembrane region" description="Helical" evidence="2">
    <location>
        <begin position="12"/>
        <end position="30"/>
    </location>
</feature>
<protein>
    <recommendedName>
        <fullName evidence="7">DUF1570 domain-containing protein</fullName>
    </recommendedName>
</protein>
<accession>A0A5S3VC32</accession>
<dbReference type="OrthoDB" id="256673at2"/>
<evidence type="ECO:0000313" key="3">
    <source>
        <dbReference type="EMBL" id="TMO69610.1"/>
    </source>
</evidence>
<keyword evidence="2" id="KW-1133">Transmembrane helix</keyword>
<feature type="region of interest" description="Disordered" evidence="1">
    <location>
        <begin position="33"/>
        <end position="63"/>
    </location>
</feature>
<feature type="compositionally biased region" description="Polar residues" evidence="1">
    <location>
        <begin position="36"/>
        <end position="62"/>
    </location>
</feature>
<keyword evidence="2" id="KW-0812">Transmembrane</keyword>
<name>A0A5S3VC32_9GAMM</name>
<evidence type="ECO:0000256" key="2">
    <source>
        <dbReference type="SAM" id="Phobius"/>
    </source>
</evidence>
<reference evidence="3" key="3">
    <citation type="submission" date="2019-09" db="EMBL/GenBank/DDBJ databases">
        <title>Co-occurence of chitin degradation, pigmentation and bioactivity in marine Pseudoalteromonas.</title>
        <authorList>
            <person name="Sonnenschein E.C."/>
            <person name="Bech P.K."/>
        </authorList>
    </citation>
    <scope>NUCLEOTIDE SEQUENCE</scope>
    <source>
        <strain evidence="3">S3790</strain>
        <strain evidence="4 5">S3895</strain>
    </source>
</reference>
<dbReference type="EMBL" id="PNBW01000034">
    <property type="protein sequence ID" value="TMO75799.1"/>
    <property type="molecule type" value="Genomic_DNA"/>
</dbReference>
<gene>
    <name evidence="3" type="ORF">CWC19_03940</name>
    <name evidence="4" type="ORF">CWC20_07510</name>
</gene>
<dbReference type="AlphaFoldDB" id="A0A5S3VC32"/>
<keyword evidence="2" id="KW-0472">Membrane</keyword>
<reference evidence="3 6" key="1">
    <citation type="submission" date="2018-01" db="EMBL/GenBank/DDBJ databases">
        <authorList>
            <person name="Paulsen S."/>
            <person name="Gram L.K."/>
        </authorList>
    </citation>
    <scope>NUCLEOTIDE SEQUENCE [LARGE SCALE GENOMIC DNA]</scope>
    <source>
        <strain evidence="3 6">S3790</strain>
        <strain evidence="4">S3895</strain>
    </source>
</reference>
<keyword evidence="5" id="KW-1185">Reference proteome</keyword>
<proteinExistence type="predicted"/>
<organism evidence="3 6">
    <name type="scientific">Pseudoalteromonas aurantia</name>
    <dbReference type="NCBI Taxonomy" id="43654"/>
    <lineage>
        <taxon>Bacteria</taxon>
        <taxon>Pseudomonadati</taxon>
        <taxon>Pseudomonadota</taxon>
        <taxon>Gammaproteobacteria</taxon>
        <taxon>Alteromonadales</taxon>
        <taxon>Pseudoalteromonadaceae</taxon>
        <taxon>Pseudoalteromonas</taxon>
    </lineage>
</organism>
<dbReference type="Proteomes" id="UP000307217">
    <property type="component" value="Unassembled WGS sequence"/>
</dbReference>
<evidence type="ECO:0000313" key="4">
    <source>
        <dbReference type="EMBL" id="TMO75799.1"/>
    </source>
</evidence>
<dbReference type="Proteomes" id="UP000307164">
    <property type="component" value="Unassembled WGS sequence"/>
</dbReference>
<comment type="caution">
    <text evidence="3">The sequence shown here is derived from an EMBL/GenBank/DDBJ whole genome shotgun (WGS) entry which is preliminary data.</text>
</comment>
<evidence type="ECO:0000313" key="6">
    <source>
        <dbReference type="Proteomes" id="UP000307217"/>
    </source>
</evidence>
<reference evidence="6" key="2">
    <citation type="submission" date="2019-06" db="EMBL/GenBank/DDBJ databases">
        <title>Co-occurence of chitin degradation, pigmentation and bioactivity in marine Pseudoalteromonas.</title>
        <authorList>
            <person name="Sonnenschein E.C."/>
            <person name="Bech P.K."/>
        </authorList>
    </citation>
    <scope>NUCLEOTIDE SEQUENCE [LARGE SCALE GENOMIC DNA]</scope>
    <source>
        <strain evidence="6">S3790</strain>
    </source>
</reference>